<dbReference type="SMART" id="SM00387">
    <property type="entry name" value="HATPase_c"/>
    <property type="match status" value="1"/>
</dbReference>
<dbReference type="SUPFAM" id="SSF55785">
    <property type="entry name" value="PYP-like sensor domain (PAS domain)"/>
    <property type="match status" value="1"/>
</dbReference>
<keyword evidence="5 12" id="KW-0418">Kinase</keyword>
<dbReference type="EC" id="2.7.13.3" evidence="2"/>
<dbReference type="SMART" id="SM00388">
    <property type="entry name" value="HisKA"/>
    <property type="match status" value="1"/>
</dbReference>
<keyword evidence="7" id="KW-0812">Transmembrane</keyword>
<protein>
    <recommendedName>
        <fullName evidence="2">histidine kinase</fullName>
        <ecNumber evidence="2">2.7.13.3</ecNumber>
    </recommendedName>
</protein>
<keyword evidence="13" id="KW-1185">Reference proteome</keyword>
<dbReference type="SUPFAM" id="SSF55874">
    <property type="entry name" value="ATPase domain of HSP90 chaperone/DNA topoisomerase II/histidine kinase"/>
    <property type="match status" value="1"/>
</dbReference>
<dbReference type="PROSITE" id="PS50109">
    <property type="entry name" value="HIS_KIN"/>
    <property type="match status" value="1"/>
</dbReference>
<dbReference type="PRINTS" id="PR00344">
    <property type="entry name" value="BCTRLSENSOR"/>
</dbReference>
<evidence type="ECO:0000256" key="4">
    <source>
        <dbReference type="ARBA" id="ARBA00022679"/>
    </source>
</evidence>
<dbReference type="InterPro" id="IPR036097">
    <property type="entry name" value="HisK_dim/P_sf"/>
</dbReference>
<dbReference type="InterPro" id="IPR035965">
    <property type="entry name" value="PAS-like_dom_sf"/>
</dbReference>
<feature type="transmembrane region" description="Helical" evidence="7">
    <location>
        <begin position="25"/>
        <end position="44"/>
    </location>
</feature>
<sequence length="861" mass="91845">MRAPMISRNRPACPLQAVASRRTQAAIAGAMLALLIGVIAFLSLDVMRRVDSLATAHTDNVQWTFSAVTVELVEFENALLGAERDGLPLDEVRRRFDILYNRADIATNGTLYSHMIAKAGLGDEAARLWQALDAAVPLIDGPDAGLAAALPSLRSSFHDLRAPLRTMAIAGVRLLAVDADGQRATVARLLTRLALVTSGLVVLLLVALVVLGRLNRDMGRRAQELQMLTSRLCATVRSAIDAVIVADDEGRILDFNPAAEAIFGYRRDEILGQRMHDMIVPDHVRPFLLTGMERFRETGQLSLFAGGRVEMEARRKSGEVFPAEISVSIADSRNGKILVSFLRDISDRKAAEADLTRARDDALAGEKAKANLLAVMSHEMRTPLNGMLGAMELMRDTALDAEQREHLTIMDSSGRLLLHHVNDVLDIAHLDSGRAVTENCGFDLAVLLDETVAMHRALAAINGNRLLIETEAGLGPVLGDARRLRQILVNLIGNALKFTRQGTVTLTARRPGGTDMVEIAVRDTGIGISPADRERIFDEFFTADPTYGRRAGGTGLGLAITDRLVRLLGGEIAVDSTPGAGSVFAVRLRLAPLAVVDPGPDGPGPDGAEIVAKPLRLLLVEDNRVNRRVARALLERLGHRVTEAEDGIEGVEKAFCTAFDAILMDVSMPRLDGVEATRRIRLGGRSRHARIVALTAHAMPHEIEEFRFAGMDEVGSKPVSRGQLAALLAEGAPRRAVVTHDDHAEPDGLPLLLAAGKDGGAAVMALLQQRSPVAARLDALCRGGLAGPDDGAEILHAAAACAGLGALPLANALDRVARLIAPGAALSDSVPAAEALALWRATAAALASADADPDMPLRAAE</sequence>
<evidence type="ECO:0000256" key="7">
    <source>
        <dbReference type="SAM" id="Phobius"/>
    </source>
</evidence>
<evidence type="ECO:0000256" key="6">
    <source>
        <dbReference type="PROSITE-ProRule" id="PRU00169"/>
    </source>
</evidence>
<dbReference type="Pfam" id="PF00072">
    <property type="entry name" value="Response_reg"/>
    <property type="match status" value="1"/>
</dbReference>
<dbReference type="GO" id="GO:0000155">
    <property type="term" value="F:phosphorelay sensor kinase activity"/>
    <property type="evidence" value="ECO:0007669"/>
    <property type="project" value="InterPro"/>
</dbReference>
<keyword evidence="3 6" id="KW-0597">Phosphoprotein</keyword>
<feature type="domain" description="Histidine kinase" evidence="8">
    <location>
        <begin position="375"/>
        <end position="592"/>
    </location>
</feature>
<feature type="domain" description="PAC" evidence="11">
    <location>
        <begin position="307"/>
        <end position="357"/>
    </location>
</feature>
<dbReference type="InterPro" id="IPR005467">
    <property type="entry name" value="His_kinase_dom"/>
</dbReference>
<dbReference type="PANTHER" id="PTHR43047:SF64">
    <property type="entry name" value="HISTIDINE KINASE CONTAINING CHEY-HOMOLOGOUS RECEIVER DOMAIN AND PAS DOMAIN-RELATED"/>
    <property type="match status" value="1"/>
</dbReference>
<evidence type="ECO:0000259" key="8">
    <source>
        <dbReference type="PROSITE" id="PS50109"/>
    </source>
</evidence>
<dbReference type="PANTHER" id="PTHR43047">
    <property type="entry name" value="TWO-COMPONENT HISTIDINE PROTEIN KINASE"/>
    <property type="match status" value="1"/>
</dbReference>
<dbReference type="InterPro" id="IPR004358">
    <property type="entry name" value="Sig_transdc_His_kin-like_C"/>
</dbReference>
<dbReference type="AlphaFoldDB" id="A0A4R2KG11"/>
<dbReference type="SUPFAM" id="SSF52172">
    <property type="entry name" value="CheY-like"/>
    <property type="match status" value="1"/>
</dbReference>
<dbReference type="InterPro" id="IPR000700">
    <property type="entry name" value="PAS-assoc_C"/>
</dbReference>
<keyword evidence="4" id="KW-0808">Transferase</keyword>
<proteinExistence type="predicted"/>
<dbReference type="Gene3D" id="1.10.287.130">
    <property type="match status" value="1"/>
</dbReference>
<comment type="catalytic activity">
    <reaction evidence="1">
        <text>ATP + protein L-histidine = ADP + protein N-phospho-L-histidine.</text>
        <dbReference type="EC" id="2.7.13.3"/>
    </reaction>
</comment>
<reference evidence="12 13" key="1">
    <citation type="submission" date="2019-03" db="EMBL/GenBank/DDBJ databases">
        <title>Genomic Encyclopedia of Type Strains, Phase IV (KMG-IV): sequencing the most valuable type-strain genomes for metagenomic binning, comparative biology and taxonomic classification.</title>
        <authorList>
            <person name="Goeker M."/>
        </authorList>
    </citation>
    <scope>NUCLEOTIDE SEQUENCE [LARGE SCALE GENOMIC DNA]</scope>
    <source>
        <strain evidence="12 13">DSM 4868</strain>
    </source>
</reference>
<comment type="caution">
    <text evidence="12">The sequence shown here is derived from an EMBL/GenBank/DDBJ whole genome shotgun (WGS) entry which is preliminary data.</text>
</comment>
<evidence type="ECO:0000256" key="1">
    <source>
        <dbReference type="ARBA" id="ARBA00000085"/>
    </source>
</evidence>
<dbReference type="CDD" id="cd17546">
    <property type="entry name" value="REC_hyHK_CKI1_RcsC-like"/>
    <property type="match status" value="1"/>
</dbReference>
<evidence type="ECO:0000259" key="9">
    <source>
        <dbReference type="PROSITE" id="PS50110"/>
    </source>
</evidence>
<feature type="modified residue" description="4-aspartylphosphate" evidence="6">
    <location>
        <position position="665"/>
    </location>
</feature>
<dbReference type="Gene3D" id="3.30.450.20">
    <property type="entry name" value="PAS domain"/>
    <property type="match status" value="1"/>
</dbReference>
<keyword evidence="7" id="KW-1133">Transmembrane helix</keyword>
<feature type="domain" description="Response regulatory" evidence="9">
    <location>
        <begin position="616"/>
        <end position="732"/>
    </location>
</feature>
<dbReference type="Pfam" id="PF00512">
    <property type="entry name" value="HisKA"/>
    <property type="match status" value="1"/>
</dbReference>
<dbReference type="Gene3D" id="3.40.50.2300">
    <property type="match status" value="1"/>
</dbReference>
<dbReference type="PROSITE" id="PS50110">
    <property type="entry name" value="RESPONSE_REGULATORY"/>
    <property type="match status" value="1"/>
</dbReference>
<dbReference type="SMART" id="SM00448">
    <property type="entry name" value="REC"/>
    <property type="match status" value="1"/>
</dbReference>
<evidence type="ECO:0000313" key="13">
    <source>
        <dbReference type="Proteomes" id="UP000295142"/>
    </source>
</evidence>
<dbReference type="InterPro" id="IPR011006">
    <property type="entry name" value="CheY-like_superfamily"/>
</dbReference>
<dbReference type="PROSITE" id="PS50113">
    <property type="entry name" value="PAC"/>
    <property type="match status" value="1"/>
</dbReference>
<dbReference type="NCBIfam" id="TIGR00229">
    <property type="entry name" value="sensory_box"/>
    <property type="match status" value="1"/>
</dbReference>
<dbReference type="InterPro" id="IPR003661">
    <property type="entry name" value="HisK_dim/P_dom"/>
</dbReference>
<keyword evidence="7" id="KW-0472">Membrane</keyword>
<dbReference type="CDD" id="cd16922">
    <property type="entry name" value="HATPase_EvgS-ArcB-TorS-like"/>
    <property type="match status" value="1"/>
</dbReference>
<dbReference type="EMBL" id="SLWW01000007">
    <property type="protein sequence ID" value="TCO71322.1"/>
    <property type="molecule type" value="Genomic_DNA"/>
</dbReference>
<dbReference type="Pfam" id="PF13426">
    <property type="entry name" value="PAS_9"/>
    <property type="match status" value="1"/>
</dbReference>
<dbReference type="PROSITE" id="PS50112">
    <property type="entry name" value="PAS"/>
    <property type="match status" value="1"/>
</dbReference>
<dbReference type="CDD" id="cd00082">
    <property type="entry name" value="HisKA"/>
    <property type="match status" value="1"/>
</dbReference>
<evidence type="ECO:0000259" key="10">
    <source>
        <dbReference type="PROSITE" id="PS50112"/>
    </source>
</evidence>
<evidence type="ECO:0000256" key="2">
    <source>
        <dbReference type="ARBA" id="ARBA00012438"/>
    </source>
</evidence>
<dbReference type="CDD" id="cd00130">
    <property type="entry name" value="PAS"/>
    <property type="match status" value="1"/>
</dbReference>
<dbReference type="SUPFAM" id="SSF47384">
    <property type="entry name" value="Homodimeric domain of signal transducing histidine kinase"/>
    <property type="match status" value="1"/>
</dbReference>
<dbReference type="Proteomes" id="UP000295142">
    <property type="component" value="Unassembled WGS sequence"/>
</dbReference>
<evidence type="ECO:0000313" key="12">
    <source>
        <dbReference type="EMBL" id="TCO71322.1"/>
    </source>
</evidence>
<accession>A0A4R2KG11</accession>
<dbReference type="SMART" id="SM00091">
    <property type="entry name" value="PAS"/>
    <property type="match status" value="1"/>
</dbReference>
<feature type="transmembrane region" description="Helical" evidence="7">
    <location>
        <begin position="189"/>
        <end position="211"/>
    </location>
</feature>
<dbReference type="Pfam" id="PF02518">
    <property type="entry name" value="HATPase_c"/>
    <property type="match status" value="1"/>
</dbReference>
<dbReference type="InterPro" id="IPR001789">
    <property type="entry name" value="Sig_transdc_resp-reg_receiver"/>
</dbReference>
<evidence type="ECO:0000259" key="11">
    <source>
        <dbReference type="PROSITE" id="PS50113"/>
    </source>
</evidence>
<dbReference type="InterPro" id="IPR003594">
    <property type="entry name" value="HATPase_dom"/>
</dbReference>
<evidence type="ECO:0000256" key="5">
    <source>
        <dbReference type="ARBA" id="ARBA00022777"/>
    </source>
</evidence>
<gene>
    <name evidence="12" type="ORF">EV655_107220</name>
</gene>
<dbReference type="InterPro" id="IPR000014">
    <property type="entry name" value="PAS"/>
</dbReference>
<evidence type="ECO:0000256" key="3">
    <source>
        <dbReference type="ARBA" id="ARBA00022553"/>
    </source>
</evidence>
<dbReference type="Gene3D" id="3.30.565.10">
    <property type="entry name" value="Histidine kinase-like ATPase, C-terminal domain"/>
    <property type="match status" value="1"/>
</dbReference>
<name>A0A4R2KG11_9RHOB</name>
<feature type="domain" description="PAS" evidence="10">
    <location>
        <begin position="228"/>
        <end position="282"/>
    </location>
</feature>
<dbReference type="InterPro" id="IPR036890">
    <property type="entry name" value="HATPase_C_sf"/>
</dbReference>
<organism evidence="12 13">
    <name type="scientific">Rhodovulum euryhalinum</name>
    <dbReference type="NCBI Taxonomy" id="35805"/>
    <lineage>
        <taxon>Bacteria</taxon>
        <taxon>Pseudomonadati</taxon>
        <taxon>Pseudomonadota</taxon>
        <taxon>Alphaproteobacteria</taxon>
        <taxon>Rhodobacterales</taxon>
        <taxon>Paracoccaceae</taxon>
        <taxon>Rhodovulum</taxon>
    </lineage>
</organism>